<evidence type="ECO:0000256" key="5">
    <source>
        <dbReference type="ARBA" id="ARBA00022622"/>
    </source>
</evidence>
<dbReference type="GO" id="GO:0043171">
    <property type="term" value="P:peptide catabolic process"/>
    <property type="evidence" value="ECO:0007669"/>
    <property type="project" value="TreeGrafter"/>
</dbReference>
<dbReference type="GO" id="GO:0042277">
    <property type="term" value="F:peptide binding"/>
    <property type="evidence" value="ECO:0007669"/>
    <property type="project" value="TreeGrafter"/>
</dbReference>
<feature type="transmembrane region" description="Helical" evidence="18">
    <location>
        <begin position="923"/>
        <end position="943"/>
    </location>
</feature>
<evidence type="ECO:0000256" key="18">
    <source>
        <dbReference type="RuleBase" id="RU364040"/>
    </source>
</evidence>
<dbReference type="GO" id="GO:0008270">
    <property type="term" value="F:zinc ion binding"/>
    <property type="evidence" value="ECO:0007669"/>
    <property type="project" value="UniProtKB-UniRule"/>
</dbReference>
<gene>
    <name evidence="23" type="ORF">PVAND_014145</name>
</gene>
<dbReference type="CDD" id="cd09601">
    <property type="entry name" value="M1_APN-Q_like"/>
    <property type="match status" value="1"/>
</dbReference>
<keyword evidence="14" id="KW-0449">Lipoprotein</keyword>
<reference evidence="23" key="1">
    <citation type="submission" date="2021-03" db="EMBL/GenBank/DDBJ databases">
        <title>Chromosome level genome of the anhydrobiotic midge Polypedilum vanderplanki.</title>
        <authorList>
            <person name="Yoshida Y."/>
            <person name="Kikawada T."/>
            <person name="Gusev O."/>
        </authorList>
    </citation>
    <scope>NUCLEOTIDE SEQUENCE</scope>
    <source>
        <strain evidence="23">NIAS01</strain>
        <tissue evidence="23">Whole body or cell culture</tissue>
    </source>
</reference>
<keyword evidence="13" id="KW-0325">Glycoprotein</keyword>
<feature type="binding site" evidence="16">
    <location>
        <position position="383"/>
    </location>
    <ligand>
        <name>Zn(2+)</name>
        <dbReference type="ChEBI" id="CHEBI:29105"/>
        <note>catalytic</note>
    </ligand>
</feature>
<dbReference type="GO" id="GO:0005615">
    <property type="term" value="C:extracellular space"/>
    <property type="evidence" value="ECO:0007669"/>
    <property type="project" value="TreeGrafter"/>
</dbReference>
<keyword evidence="8 18" id="KW-0378">Hydrolase</keyword>
<dbReference type="SUPFAM" id="SSF63737">
    <property type="entry name" value="Leukotriene A4 hydrolase N-terminal domain"/>
    <property type="match status" value="1"/>
</dbReference>
<dbReference type="InterPro" id="IPR014782">
    <property type="entry name" value="Peptidase_M1_dom"/>
</dbReference>
<dbReference type="Proteomes" id="UP001107558">
    <property type="component" value="Chromosome 1"/>
</dbReference>
<feature type="binding site" evidence="16">
    <location>
        <position position="360"/>
    </location>
    <ligand>
        <name>Zn(2+)</name>
        <dbReference type="ChEBI" id="CHEBI:29105"/>
        <note>catalytic</note>
    </ligand>
</feature>
<feature type="domain" description="Aminopeptidase N-like N-terminal" evidence="22">
    <location>
        <begin position="57"/>
        <end position="252"/>
    </location>
</feature>
<keyword evidence="6 18" id="KW-0645">Protease</keyword>
<dbReference type="FunFam" id="2.60.40.1730:FF:000013">
    <property type="entry name" value="Aminopeptidase"/>
    <property type="match status" value="1"/>
</dbReference>
<dbReference type="EC" id="3.4.11.-" evidence="18"/>
<dbReference type="SUPFAM" id="SSF55486">
    <property type="entry name" value="Metalloproteases ('zincins'), catalytic domain"/>
    <property type="match status" value="1"/>
</dbReference>
<evidence type="ECO:0000313" key="24">
    <source>
        <dbReference type="Proteomes" id="UP001107558"/>
    </source>
</evidence>
<keyword evidence="24" id="KW-1185">Reference proteome</keyword>
<dbReference type="GO" id="GO:0005737">
    <property type="term" value="C:cytoplasm"/>
    <property type="evidence" value="ECO:0007669"/>
    <property type="project" value="TreeGrafter"/>
</dbReference>
<protein>
    <recommendedName>
        <fullName evidence="18">Aminopeptidase</fullName>
        <ecNumber evidence="18">3.4.11.-</ecNumber>
    </recommendedName>
</protein>
<keyword evidence="19" id="KW-0732">Signal</keyword>
<evidence type="ECO:0000256" key="13">
    <source>
        <dbReference type="ARBA" id="ARBA00023180"/>
    </source>
</evidence>
<dbReference type="InterPro" id="IPR001930">
    <property type="entry name" value="Peptidase_M1"/>
</dbReference>
<feature type="active site" description="Proton acceptor" evidence="15">
    <location>
        <position position="361"/>
    </location>
</feature>
<evidence type="ECO:0000256" key="15">
    <source>
        <dbReference type="PIRSR" id="PIRSR634016-1"/>
    </source>
</evidence>
<evidence type="ECO:0000256" key="19">
    <source>
        <dbReference type="SAM" id="SignalP"/>
    </source>
</evidence>
<dbReference type="InterPro" id="IPR034016">
    <property type="entry name" value="M1_APN-typ"/>
</dbReference>
<feature type="signal peptide" evidence="19">
    <location>
        <begin position="1"/>
        <end position="25"/>
    </location>
</feature>
<proteinExistence type="inferred from homology"/>
<dbReference type="GO" id="GO:0006508">
    <property type="term" value="P:proteolysis"/>
    <property type="evidence" value="ECO:0007669"/>
    <property type="project" value="UniProtKB-KW"/>
</dbReference>
<keyword evidence="4" id="KW-1003">Cell membrane</keyword>
<keyword evidence="7 16" id="KW-0479">Metal-binding</keyword>
<feature type="binding site" evidence="16">
    <location>
        <position position="364"/>
    </location>
    <ligand>
        <name>Zn(2+)</name>
        <dbReference type="ChEBI" id="CHEBI:29105"/>
        <note>catalytic</note>
    </ligand>
</feature>
<keyword evidence="3 18" id="KW-0031">Aminopeptidase</keyword>
<keyword evidence="10 18" id="KW-0482">Metalloprotease</keyword>
<dbReference type="Gene3D" id="2.60.40.1910">
    <property type="match status" value="1"/>
</dbReference>
<comment type="cofactor">
    <cofactor evidence="16 18">
        <name>Zn(2+)</name>
        <dbReference type="ChEBI" id="CHEBI:29105"/>
    </cofactor>
    <text evidence="16 18">Binds 1 zinc ion per subunit.</text>
</comment>
<feature type="chain" id="PRO_5039906580" description="Aminopeptidase" evidence="19">
    <location>
        <begin position="26"/>
        <end position="944"/>
    </location>
</feature>
<evidence type="ECO:0000256" key="11">
    <source>
        <dbReference type="ARBA" id="ARBA00023136"/>
    </source>
</evidence>
<name>A0A9J6CRV2_POLVA</name>
<evidence type="ECO:0000313" key="23">
    <source>
        <dbReference type="EMBL" id="KAG5684937.1"/>
    </source>
</evidence>
<dbReference type="FunFam" id="1.25.50.20:FF:000001">
    <property type="entry name" value="Aminopeptidase"/>
    <property type="match status" value="1"/>
</dbReference>
<dbReference type="InterPro" id="IPR024571">
    <property type="entry name" value="ERAP1-like_C_dom"/>
</dbReference>
<keyword evidence="5" id="KW-0336">GPI-anchor</keyword>
<accession>A0A9J6CRV2</accession>
<comment type="similarity">
    <text evidence="2 18">Belongs to the peptidase M1 family.</text>
</comment>
<dbReference type="Pfam" id="PF11838">
    <property type="entry name" value="ERAP1_C"/>
    <property type="match status" value="1"/>
</dbReference>
<keyword evidence="12" id="KW-1015">Disulfide bond</keyword>
<dbReference type="EMBL" id="JADBJN010000001">
    <property type="protein sequence ID" value="KAG5684937.1"/>
    <property type="molecule type" value="Genomic_DNA"/>
</dbReference>
<dbReference type="PRINTS" id="PR00756">
    <property type="entry name" value="ALADIPTASE"/>
</dbReference>
<evidence type="ECO:0000256" key="9">
    <source>
        <dbReference type="ARBA" id="ARBA00022833"/>
    </source>
</evidence>
<keyword evidence="18" id="KW-1133">Transmembrane helix</keyword>
<organism evidence="23 24">
    <name type="scientific">Polypedilum vanderplanki</name>
    <name type="common">Sleeping chironomid midge</name>
    <dbReference type="NCBI Taxonomy" id="319348"/>
    <lineage>
        <taxon>Eukaryota</taxon>
        <taxon>Metazoa</taxon>
        <taxon>Ecdysozoa</taxon>
        <taxon>Arthropoda</taxon>
        <taxon>Hexapoda</taxon>
        <taxon>Insecta</taxon>
        <taxon>Pterygota</taxon>
        <taxon>Neoptera</taxon>
        <taxon>Endopterygota</taxon>
        <taxon>Diptera</taxon>
        <taxon>Nematocera</taxon>
        <taxon>Chironomoidea</taxon>
        <taxon>Chironomidae</taxon>
        <taxon>Chironominae</taxon>
        <taxon>Polypedilum</taxon>
        <taxon>Polypedilum</taxon>
    </lineage>
</organism>
<dbReference type="Gene3D" id="1.25.50.20">
    <property type="match status" value="1"/>
</dbReference>
<dbReference type="InterPro" id="IPR042097">
    <property type="entry name" value="Aminopeptidase_N-like_N_sf"/>
</dbReference>
<evidence type="ECO:0000256" key="6">
    <source>
        <dbReference type="ARBA" id="ARBA00022670"/>
    </source>
</evidence>
<evidence type="ECO:0000256" key="8">
    <source>
        <dbReference type="ARBA" id="ARBA00022801"/>
    </source>
</evidence>
<dbReference type="InterPro" id="IPR045357">
    <property type="entry name" value="Aminopeptidase_N-like_N"/>
</dbReference>
<evidence type="ECO:0000256" key="14">
    <source>
        <dbReference type="ARBA" id="ARBA00023288"/>
    </source>
</evidence>
<dbReference type="GO" id="GO:0070006">
    <property type="term" value="F:metalloaminopeptidase activity"/>
    <property type="evidence" value="ECO:0007669"/>
    <property type="project" value="TreeGrafter"/>
</dbReference>
<evidence type="ECO:0000256" key="16">
    <source>
        <dbReference type="PIRSR" id="PIRSR634016-3"/>
    </source>
</evidence>
<keyword evidence="18" id="KW-0812">Transmembrane</keyword>
<feature type="site" description="Transition state stabilizer" evidence="17">
    <location>
        <position position="446"/>
    </location>
</feature>
<evidence type="ECO:0000256" key="7">
    <source>
        <dbReference type="ARBA" id="ARBA00022723"/>
    </source>
</evidence>
<dbReference type="Gene3D" id="2.60.40.1730">
    <property type="entry name" value="tricorn interacting facor f3 domain"/>
    <property type="match status" value="1"/>
</dbReference>
<comment type="subcellular location">
    <subcellularLocation>
        <location evidence="1">Cell membrane</location>
        <topology evidence="1">Lipid-anchor</topology>
        <topology evidence="1">GPI-anchor</topology>
    </subcellularLocation>
</comment>
<dbReference type="PANTHER" id="PTHR11533:SF301">
    <property type="entry name" value="AMINOPEPTIDASE"/>
    <property type="match status" value="1"/>
</dbReference>
<dbReference type="GO" id="GO:0005886">
    <property type="term" value="C:plasma membrane"/>
    <property type="evidence" value="ECO:0007669"/>
    <property type="project" value="UniProtKB-SubCell"/>
</dbReference>
<sequence>MRLITRNLRLLLSLTLLGLIIEILGSPPPLEERQLDVIKTPTADLDENYRLTFDVLPSNYKIQIEPFFENEGENKQFTFNGRVEITLKAAVANVQAIVLHVNDLEIKNYGFNTVTPNIPYNSSNYNSTYDKWTITIPSSVNGGTLPTNADTRLIVEYVGYMRDDMHGFYKSYYYENGKKIWIGTTQFQPVHARRAFPCFDEPGFKATFDLTIIRPSTHSLSLGNTKINSTNSYMDGKFIDVFNTTPKMSTYLVAFMVTNYKGSLKNTNNFGVYARPEAQKTTEYAVEIGIEMLKILSDYFNINYYEVDNVEKMDMAAIPDFSAGAMENWGLLTYRETNILYNPETSSNLNQQRIAAVIVHEQTHMWYGDLVTCKYWDYTWLNEAFARYFQFMGTKMFYNNWDLEEQFVIENLQQSMQLDSTDATHPMTSPAYTKKEASDIFDNISYNKGSSILRMLSYYVGHDNFQRILRRHVSEHKHEAVVPQDFFQAIGNITNADVASFFESWTIKNGFPLVTAKLNGTKLTLRQKRFMRAEGSNNTKTELYNIPITIAADHLGFSNHTVAAIFPDTSETFEITLQNAPTNYYILNVQQTGFYRVNYEDENWNKIKSVLHSDDRDKIHVLNRAQIVDDLFNLARGGDVEYKQAIDIIRYLKNETHYIPWLAAINQGLTFLSQRVKSEDAKIFEWFVNDLMSNIYKKLTFNELEDDRRIDIYNRVNILTWLCKYGHEDCIAHAKEAFDEYLNAFKKAPRDYRQVIYCNAIRYGGDNEFNFLFERFMNEDVAAEQLNVLIGLGCSKNERNIEKLLGRLIRTDNIRPQDRATAINAVLNSNPEGVDYLYNFITKNYDDWKETLGDLATLTTVVGRFTSKAQVEKFKAFLEKEKDNLGDLHSSLSNALTTVNSNLEWDEKYMTAFIKHLNEINSASVKIFSVILSVVTLISLYLFN</sequence>
<dbReference type="AlphaFoldDB" id="A0A9J6CRV2"/>
<dbReference type="Gene3D" id="1.10.390.10">
    <property type="entry name" value="Neutral Protease Domain 2"/>
    <property type="match status" value="1"/>
</dbReference>
<feature type="domain" description="Peptidase M1 membrane alanine aminopeptidase" evidence="20">
    <location>
        <begin position="284"/>
        <end position="505"/>
    </location>
</feature>
<evidence type="ECO:0000256" key="17">
    <source>
        <dbReference type="PIRSR" id="PIRSR634016-4"/>
    </source>
</evidence>
<evidence type="ECO:0000256" key="3">
    <source>
        <dbReference type="ARBA" id="ARBA00022438"/>
    </source>
</evidence>
<dbReference type="Pfam" id="PF17900">
    <property type="entry name" value="Peptidase_M1_N"/>
    <property type="match status" value="1"/>
</dbReference>
<evidence type="ECO:0000256" key="4">
    <source>
        <dbReference type="ARBA" id="ARBA00022475"/>
    </source>
</evidence>
<dbReference type="InterPro" id="IPR050344">
    <property type="entry name" value="Peptidase_M1_aminopeptidases"/>
</dbReference>
<keyword evidence="9 16" id="KW-0862">Zinc</keyword>
<dbReference type="PANTHER" id="PTHR11533">
    <property type="entry name" value="PROTEASE M1 ZINC METALLOPROTEASE"/>
    <property type="match status" value="1"/>
</dbReference>
<dbReference type="GO" id="GO:0098552">
    <property type="term" value="C:side of membrane"/>
    <property type="evidence" value="ECO:0007669"/>
    <property type="project" value="UniProtKB-KW"/>
</dbReference>
<evidence type="ECO:0000259" key="21">
    <source>
        <dbReference type="Pfam" id="PF11838"/>
    </source>
</evidence>
<keyword evidence="11 18" id="KW-0472">Membrane</keyword>
<feature type="domain" description="ERAP1-like C-terminal" evidence="21">
    <location>
        <begin position="585"/>
        <end position="899"/>
    </location>
</feature>
<evidence type="ECO:0000259" key="20">
    <source>
        <dbReference type="Pfam" id="PF01433"/>
    </source>
</evidence>
<evidence type="ECO:0000256" key="10">
    <source>
        <dbReference type="ARBA" id="ARBA00023049"/>
    </source>
</evidence>
<evidence type="ECO:0000256" key="2">
    <source>
        <dbReference type="ARBA" id="ARBA00010136"/>
    </source>
</evidence>
<evidence type="ECO:0000259" key="22">
    <source>
        <dbReference type="Pfam" id="PF17900"/>
    </source>
</evidence>
<dbReference type="InterPro" id="IPR027268">
    <property type="entry name" value="Peptidase_M4/M1_CTD_sf"/>
</dbReference>
<evidence type="ECO:0000256" key="1">
    <source>
        <dbReference type="ARBA" id="ARBA00004609"/>
    </source>
</evidence>
<dbReference type="OrthoDB" id="10031169at2759"/>
<comment type="caution">
    <text evidence="23">The sequence shown here is derived from an EMBL/GenBank/DDBJ whole genome shotgun (WGS) entry which is preliminary data.</text>
</comment>
<dbReference type="Pfam" id="PF01433">
    <property type="entry name" value="Peptidase_M1"/>
    <property type="match status" value="1"/>
</dbReference>
<evidence type="ECO:0000256" key="12">
    <source>
        <dbReference type="ARBA" id="ARBA00023157"/>
    </source>
</evidence>
<dbReference type="FunFam" id="1.10.390.10:FF:000006">
    <property type="entry name" value="Puromycin-sensitive aminopeptidase"/>
    <property type="match status" value="1"/>
</dbReference>